<gene>
    <name evidence="1" type="ORF">LACBIDRAFT_314212</name>
</gene>
<dbReference type="EMBL" id="DS547095">
    <property type="protein sequence ID" value="EDR11706.1"/>
    <property type="molecule type" value="Genomic_DNA"/>
</dbReference>
<dbReference type="HOGENOM" id="CLU_2513003_0_0_1"/>
<keyword evidence="2" id="KW-1185">Reference proteome</keyword>
<organism evidence="2">
    <name type="scientific">Laccaria bicolor (strain S238N-H82 / ATCC MYA-4686)</name>
    <name type="common">Bicoloured deceiver</name>
    <name type="synonym">Laccaria laccata var. bicolor</name>
    <dbReference type="NCBI Taxonomy" id="486041"/>
    <lineage>
        <taxon>Eukaryota</taxon>
        <taxon>Fungi</taxon>
        <taxon>Dikarya</taxon>
        <taxon>Basidiomycota</taxon>
        <taxon>Agaricomycotina</taxon>
        <taxon>Agaricomycetes</taxon>
        <taxon>Agaricomycetidae</taxon>
        <taxon>Agaricales</taxon>
        <taxon>Agaricineae</taxon>
        <taxon>Hydnangiaceae</taxon>
        <taxon>Laccaria</taxon>
    </lineage>
</organism>
<dbReference type="AlphaFoldDB" id="B0D1U4"/>
<proteinExistence type="predicted"/>
<evidence type="ECO:0000313" key="1">
    <source>
        <dbReference type="EMBL" id="EDR11706.1"/>
    </source>
</evidence>
<reference evidence="1 2" key="1">
    <citation type="journal article" date="2008" name="Nature">
        <title>The genome of Laccaria bicolor provides insights into mycorrhizal symbiosis.</title>
        <authorList>
            <person name="Martin F."/>
            <person name="Aerts A."/>
            <person name="Ahren D."/>
            <person name="Brun A."/>
            <person name="Danchin E.G.J."/>
            <person name="Duchaussoy F."/>
            <person name="Gibon J."/>
            <person name="Kohler A."/>
            <person name="Lindquist E."/>
            <person name="Pereda V."/>
            <person name="Salamov A."/>
            <person name="Shapiro H.J."/>
            <person name="Wuyts J."/>
            <person name="Blaudez D."/>
            <person name="Buee M."/>
            <person name="Brokstein P."/>
            <person name="Canbaeck B."/>
            <person name="Cohen D."/>
            <person name="Courty P.E."/>
            <person name="Coutinho P.M."/>
            <person name="Delaruelle C."/>
            <person name="Detter J.C."/>
            <person name="Deveau A."/>
            <person name="DiFazio S."/>
            <person name="Duplessis S."/>
            <person name="Fraissinet-Tachet L."/>
            <person name="Lucic E."/>
            <person name="Frey-Klett P."/>
            <person name="Fourrey C."/>
            <person name="Feussner I."/>
            <person name="Gay G."/>
            <person name="Grimwood J."/>
            <person name="Hoegger P.J."/>
            <person name="Jain P."/>
            <person name="Kilaru S."/>
            <person name="Labbe J."/>
            <person name="Lin Y.C."/>
            <person name="Legue V."/>
            <person name="Le Tacon F."/>
            <person name="Marmeisse R."/>
            <person name="Melayah D."/>
            <person name="Montanini B."/>
            <person name="Muratet M."/>
            <person name="Nehls U."/>
            <person name="Niculita-Hirzel H."/>
            <person name="Oudot-Le Secq M.P."/>
            <person name="Peter M."/>
            <person name="Quesneville H."/>
            <person name="Rajashekar B."/>
            <person name="Reich M."/>
            <person name="Rouhier N."/>
            <person name="Schmutz J."/>
            <person name="Yin T."/>
            <person name="Chalot M."/>
            <person name="Henrissat B."/>
            <person name="Kuees U."/>
            <person name="Lucas S."/>
            <person name="Van de Peer Y."/>
            <person name="Podila G.K."/>
            <person name="Polle A."/>
            <person name="Pukkila P.J."/>
            <person name="Richardson P.M."/>
            <person name="Rouze P."/>
            <person name="Sanders I.R."/>
            <person name="Stajich J.E."/>
            <person name="Tunlid A."/>
            <person name="Tuskan G."/>
            <person name="Grigoriev I.V."/>
        </authorList>
    </citation>
    <scope>NUCLEOTIDE SEQUENCE [LARGE SCALE GENOMIC DNA]</scope>
    <source>
        <strain evidence="2">S238N-H82 / ATCC MYA-4686</strain>
    </source>
</reference>
<protein>
    <submittedName>
        <fullName evidence="1">Predicted protein</fullName>
    </submittedName>
</protein>
<sequence length="85" mass="9609">MFSAGRQENRCNVAANLPSFEVEVEAENIVYPMCPERIKSIRRWVSDVGQEQSQQNVQSSRRIISGVGTFSSENFTRETLPNITS</sequence>
<name>B0D1U4_LACBS</name>
<dbReference type="KEGG" id="lbc:LACBIDRAFT_314212"/>
<accession>B0D1U4</accession>
<dbReference type="RefSeq" id="XP_001877603.1">
    <property type="nucleotide sequence ID" value="XM_001877568.1"/>
</dbReference>
<dbReference type="GeneID" id="6073567"/>
<dbReference type="InParanoid" id="B0D1U4"/>
<evidence type="ECO:0000313" key="2">
    <source>
        <dbReference type="Proteomes" id="UP000001194"/>
    </source>
</evidence>
<dbReference type="Proteomes" id="UP000001194">
    <property type="component" value="Unassembled WGS sequence"/>
</dbReference>